<proteinExistence type="predicted"/>
<gene>
    <name evidence="1" type="ORF">SAMN05192552_10245</name>
</gene>
<accession>A0A1G6UW35</accession>
<dbReference type="AlphaFoldDB" id="A0A1G6UW35"/>
<evidence type="ECO:0000313" key="2">
    <source>
        <dbReference type="Proteomes" id="UP000324021"/>
    </source>
</evidence>
<sequence length="91" mass="10107">MVTLRVITRVDSVSAISRHCSSIEVVALENLARRRFWYNAYLRATKQLTERIDEVIGDQGSASAAAVEKNYPAKTAAVTPYESTSVMPSMR</sequence>
<dbReference type="EMBL" id="FMZP01000024">
    <property type="protein sequence ID" value="SDD45570.1"/>
    <property type="molecule type" value="Genomic_DNA"/>
</dbReference>
<organism evidence="1 2">
    <name type="scientific">Natrinema hispanicum</name>
    <dbReference type="NCBI Taxonomy" id="392421"/>
    <lineage>
        <taxon>Archaea</taxon>
        <taxon>Methanobacteriati</taxon>
        <taxon>Methanobacteriota</taxon>
        <taxon>Stenosarchaea group</taxon>
        <taxon>Halobacteria</taxon>
        <taxon>Halobacteriales</taxon>
        <taxon>Natrialbaceae</taxon>
        <taxon>Natrinema</taxon>
    </lineage>
</organism>
<evidence type="ECO:0000313" key="1">
    <source>
        <dbReference type="EMBL" id="SDD45570.1"/>
    </source>
</evidence>
<name>A0A1G6UW35_9EURY</name>
<dbReference type="Proteomes" id="UP000324021">
    <property type="component" value="Unassembled WGS sequence"/>
</dbReference>
<protein>
    <submittedName>
        <fullName evidence="1">Uncharacterized protein</fullName>
    </submittedName>
</protein>
<reference evidence="1 2" key="1">
    <citation type="submission" date="2016-10" db="EMBL/GenBank/DDBJ databases">
        <authorList>
            <person name="Varghese N."/>
            <person name="Submissions S."/>
        </authorList>
    </citation>
    <scope>NUCLEOTIDE SEQUENCE [LARGE SCALE GENOMIC DNA]</scope>
    <source>
        <strain evidence="1 2">CDM_1</strain>
    </source>
</reference>